<gene>
    <name evidence="1" type="ORF">PSON_ATCC_30995.1.T0760244</name>
</gene>
<proteinExistence type="predicted"/>
<evidence type="ECO:0000313" key="2">
    <source>
        <dbReference type="Proteomes" id="UP000692954"/>
    </source>
</evidence>
<dbReference type="AlphaFoldDB" id="A0A8S1PFY1"/>
<reference evidence="1" key="1">
    <citation type="submission" date="2021-01" db="EMBL/GenBank/DDBJ databases">
        <authorList>
            <consortium name="Genoscope - CEA"/>
            <person name="William W."/>
        </authorList>
    </citation>
    <scope>NUCLEOTIDE SEQUENCE</scope>
</reference>
<organism evidence="1 2">
    <name type="scientific">Paramecium sonneborni</name>
    <dbReference type="NCBI Taxonomy" id="65129"/>
    <lineage>
        <taxon>Eukaryota</taxon>
        <taxon>Sar</taxon>
        <taxon>Alveolata</taxon>
        <taxon>Ciliophora</taxon>
        <taxon>Intramacronucleata</taxon>
        <taxon>Oligohymenophorea</taxon>
        <taxon>Peniculida</taxon>
        <taxon>Parameciidae</taxon>
        <taxon>Paramecium</taxon>
    </lineage>
</organism>
<accession>A0A8S1PFY1</accession>
<name>A0A8S1PFY1_9CILI</name>
<protein>
    <submittedName>
        <fullName evidence="1">Uncharacterized protein</fullName>
    </submittedName>
</protein>
<sequence length="144" mass="17158">MNCGQCIKELKGFQFDEKAEEYQGVIWDGIFNCFYKKKFKIEIMNQSINYISNDGQILRIDQRTDCYQKPKILTNLDQIKHLQKYNICEQNMNNTKRINLMWKGEALENNGGECCTYIRIKIKIFQRAYQQFLEFGSSLPSWKI</sequence>
<dbReference type="Proteomes" id="UP000692954">
    <property type="component" value="Unassembled WGS sequence"/>
</dbReference>
<keyword evidence="2" id="KW-1185">Reference proteome</keyword>
<dbReference type="EMBL" id="CAJJDN010000076">
    <property type="protein sequence ID" value="CAD8101894.1"/>
    <property type="molecule type" value="Genomic_DNA"/>
</dbReference>
<evidence type="ECO:0000313" key="1">
    <source>
        <dbReference type="EMBL" id="CAD8101894.1"/>
    </source>
</evidence>
<comment type="caution">
    <text evidence="1">The sequence shown here is derived from an EMBL/GenBank/DDBJ whole genome shotgun (WGS) entry which is preliminary data.</text>
</comment>